<accession>A0A8J5IAX0</accession>
<dbReference type="OrthoDB" id="736928at2759"/>
<gene>
    <name evidence="1" type="ORF">ZIOFF_002058</name>
</gene>
<proteinExistence type="predicted"/>
<dbReference type="Pfam" id="PF14009">
    <property type="entry name" value="PADRE"/>
    <property type="match status" value="1"/>
</dbReference>
<sequence length="133" mass="14090">MGCSHSCQLAAPPPGCVRVIHATGNVVDLQAPVTAGELTGRPPAHVLVSAARLATFGSERLLPGERLAVGGVYFLLPHALLRDESSIVDLATHMGRLLAAAAKRAVPVVDPRKVQPRARVWKPVLDQIEETNP</sequence>
<keyword evidence="2" id="KW-1185">Reference proteome</keyword>
<dbReference type="Proteomes" id="UP000734854">
    <property type="component" value="Unassembled WGS sequence"/>
</dbReference>
<dbReference type="AlphaFoldDB" id="A0A8J5IAX0"/>
<organism evidence="1 2">
    <name type="scientific">Zingiber officinale</name>
    <name type="common">Ginger</name>
    <name type="synonym">Amomum zingiber</name>
    <dbReference type="NCBI Taxonomy" id="94328"/>
    <lineage>
        <taxon>Eukaryota</taxon>
        <taxon>Viridiplantae</taxon>
        <taxon>Streptophyta</taxon>
        <taxon>Embryophyta</taxon>
        <taxon>Tracheophyta</taxon>
        <taxon>Spermatophyta</taxon>
        <taxon>Magnoliopsida</taxon>
        <taxon>Liliopsida</taxon>
        <taxon>Zingiberales</taxon>
        <taxon>Zingiberaceae</taxon>
        <taxon>Zingiber</taxon>
    </lineage>
</organism>
<dbReference type="EMBL" id="JACMSC010000001">
    <property type="protein sequence ID" value="KAG6536980.1"/>
    <property type="molecule type" value="Genomic_DNA"/>
</dbReference>
<reference evidence="1 2" key="1">
    <citation type="submission" date="2020-08" db="EMBL/GenBank/DDBJ databases">
        <title>Plant Genome Project.</title>
        <authorList>
            <person name="Zhang R.-G."/>
        </authorList>
    </citation>
    <scope>NUCLEOTIDE SEQUENCE [LARGE SCALE GENOMIC DNA]</scope>
    <source>
        <tissue evidence="1">Rhizome</tissue>
    </source>
</reference>
<dbReference type="InterPro" id="IPR025322">
    <property type="entry name" value="PADRE_dom"/>
</dbReference>
<protein>
    <submittedName>
        <fullName evidence="1">Uncharacterized protein</fullName>
    </submittedName>
</protein>
<evidence type="ECO:0000313" key="1">
    <source>
        <dbReference type="EMBL" id="KAG6536980.1"/>
    </source>
</evidence>
<name>A0A8J5IAX0_ZINOF</name>
<comment type="caution">
    <text evidence="1">The sequence shown here is derived from an EMBL/GenBank/DDBJ whole genome shotgun (WGS) entry which is preliminary data.</text>
</comment>
<evidence type="ECO:0000313" key="2">
    <source>
        <dbReference type="Proteomes" id="UP000734854"/>
    </source>
</evidence>